<proteinExistence type="predicted"/>
<sequence length="157" mass="16904">MFASHGRILADQVMDLYVQILDTQTATPGPGPSDLAPEVEAPMTEDPVNVVPPHERTGKTESDEEDQGDIDSGSSGSGDDEFVSTTLVSTQFLLPDPLPVPDLSTVDSHFHTLDLDAMEEDRMIDIGGDDDNYNLDGGRVMGRTQILLPRGGSHGRE</sequence>
<evidence type="ECO:0000313" key="3">
    <source>
        <dbReference type="Proteomes" id="UP001341840"/>
    </source>
</evidence>
<dbReference type="Proteomes" id="UP001341840">
    <property type="component" value="Unassembled WGS sequence"/>
</dbReference>
<accession>A0ABU6UNG1</accession>
<evidence type="ECO:0000313" key="2">
    <source>
        <dbReference type="EMBL" id="MED6162070.1"/>
    </source>
</evidence>
<gene>
    <name evidence="2" type="ORF">PIB30_066856</name>
</gene>
<feature type="region of interest" description="Disordered" evidence="1">
    <location>
        <begin position="25"/>
        <end position="83"/>
    </location>
</feature>
<reference evidence="2 3" key="1">
    <citation type="journal article" date="2023" name="Plants (Basel)">
        <title>Bridging the Gap: Combining Genomics and Transcriptomics Approaches to Understand Stylosanthes scabra, an Orphan Legume from the Brazilian Caatinga.</title>
        <authorList>
            <person name="Ferreira-Neto J.R.C."/>
            <person name="da Silva M.D."/>
            <person name="Binneck E."/>
            <person name="de Melo N.F."/>
            <person name="da Silva R.H."/>
            <person name="de Melo A.L.T.M."/>
            <person name="Pandolfi V."/>
            <person name="Bustamante F.O."/>
            <person name="Brasileiro-Vidal A.C."/>
            <person name="Benko-Iseppon A.M."/>
        </authorList>
    </citation>
    <scope>NUCLEOTIDE SEQUENCE [LARGE SCALE GENOMIC DNA]</scope>
    <source>
        <tissue evidence="2">Leaves</tissue>
    </source>
</reference>
<keyword evidence="3" id="KW-1185">Reference proteome</keyword>
<comment type="caution">
    <text evidence="2">The sequence shown here is derived from an EMBL/GenBank/DDBJ whole genome shotgun (WGS) entry which is preliminary data.</text>
</comment>
<evidence type="ECO:0000256" key="1">
    <source>
        <dbReference type="SAM" id="MobiDB-lite"/>
    </source>
</evidence>
<organism evidence="2 3">
    <name type="scientific">Stylosanthes scabra</name>
    <dbReference type="NCBI Taxonomy" id="79078"/>
    <lineage>
        <taxon>Eukaryota</taxon>
        <taxon>Viridiplantae</taxon>
        <taxon>Streptophyta</taxon>
        <taxon>Embryophyta</taxon>
        <taxon>Tracheophyta</taxon>
        <taxon>Spermatophyta</taxon>
        <taxon>Magnoliopsida</taxon>
        <taxon>eudicotyledons</taxon>
        <taxon>Gunneridae</taxon>
        <taxon>Pentapetalae</taxon>
        <taxon>rosids</taxon>
        <taxon>fabids</taxon>
        <taxon>Fabales</taxon>
        <taxon>Fabaceae</taxon>
        <taxon>Papilionoideae</taxon>
        <taxon>50 kb inversion clade</taxon>
        <taxon>dalbergioids sensu lato</taxon>
        <taxon>Dalbergieae</taxon>
        <taxon>Pterocarpus clade</taxon>
        <taxon>Stylosanthes</taxon>
    </lineage>
</organism>
<name>A0ABU6UNG1_9FABA</name>
<dbReference type="EMBL" id="JASCZI010121517">
    <property type="protein sequence ID" value="MED6162070.1"/>
    <property type="molecule type" value="Genomic_DNA"/>
</dbReference>
<protein>
    <submittedName>
        <fullName evidence="2">Uncharacterized protein</fullName>
    </submittedName>
</protein>